<comment type="caution">
    <text evidence="2">The sequence shown here is derived from an EMBL/GenBank/DDBJ whole genome shotgun (WGS) entry which is preliminary data.</text>
</comment>
<reference evidence="2 3" key="1">
    <citation type="journal article" date="2020" name="J. Phycol.">
        <title>Comparative genome analysis reveals Cyanidiococcus gen. nov., a new extremophilic red algal genus sister to Cyanidioschyzon (Cyanidioschyzonaceae, Rhodophyta).</title>
        <authorList>
            <person name="Liu S.-L."/>
            <person name="Chiang Y.-R."/>
            <person name="Yoon H.S."/>
            <person name="Fu H.-Y."/>
        </authorList>
    </citation>
    <scope>NUCLEOTIDE SEQUENCE [LARGE SCALE GENOMIC DNA]</scope>
    <source>
        <strain evidence="2 3">THAL066</strain>
    </source>
</reference>
<keyword evidence="3" id="KW-1185">Reference proteome</keyword>
<dbReference type="Gene3D" id="1.25.40.10">
    <property type="entry name" value="Tetratricopeptide repeat domain"/>
    <property type="match status" value="1"/>
</dbReference>
<dbReference type="OrthoDB" id="10462842at2759"/>
<evidence type="ECO:0000313" key="2">
    <source>
        <dbReference type="EMBL" id="KAF6002471.1"/>
    </source>
</evidence>
<proteinExistence type="predicted"/>
<dbReference type="SMART" id="SM00028">
    <property type="entry name" value="TPR"/>
    <property type="match status" value="4"/>
</dbReference>
<dbReference type="InterPro" id="IPR011990">
    <property type="entry name" value="TPR-like_helical_dom_sf"/>
</dbReference>
<feature type="compositionally biased region" description="Low complexity" evidence="1">
    <location>
        <begin position="1"/>
        <end position="17"/>
    </location>
</feature>
<dbReference type="InterPro" id="IPR019734">
    <property type="entry name" value="TPR_rpt"/>
</dbReference>
<feature type="region of interest" description="Disordered" evidence="1">
    <location>
        <begin position="1"/>
        <end position="43"/>
    </location>
</feature>
<dbReference type="Proteomes" id="UP000530660">
    <property type="component" value="Unassembled WGS sequence"/>
</dbReference>
<gene>
    <name evidence="2" type="ORF">F1559_002852</name>
</gene>
<name>A0A7J7IJK7_9RHOD</name>
<dbReference type="EMBL" id="VWRR01000010">
    <property type="protein sequence ID" value="KAF6002471.1"/>
    <property type="molecule type" value="Genomic_DNA"/>
</dbReference>
<sequence length="941" mass="105525">MSPSASGSSSSSASMSACGKPTRLKFSEHDGSEGLAARSQQARERALRRRREWKRMARRREAEEMNMLEEQYTWYRQRILEARGISSRDSRAVNALPETLALAELAKRYQRRTFSGQRLQGLSPSEIRQRRNAQKRESKQRIQRYREERAMLLRQFIRSFKVELGEEASLQLPADIDWSSRDGPSQDADKRTIADTNETACAKEYANDVGSVSMTALKSGADWNTSSKPCSDGLEKLFGYSSNPLESKSGDCFFGARAKDEAANMAIAELDFVADLVGNSPRAKATNLPFFETDNVVSELLADMNASSPRMSAWDVSLLTTSGMNTIMSETPAMGRLLVGVRVFQGLFTSERAASVLGISLDIAQVSLQDLHNNGLLLAIPRSSLLGSQCAYLVPEHVRRIPPEMILELAGDGTRNTQRATPQIQIPPYDRESALWETQRILQRVEHNFVQDLRERLGRLETEARADQPDIWHRVRAYFDELQDDFFYAIALARRHYGIVGVSDLVASFYYCIRYTLKAEARAGIFKSVYERFEPALQRYLEFCRGHDQPLASLDSIEEQSRGSLMTQQSTAAARSIGCVRRMYPHCLDVEDEAAGDPFLSNHMTETRAESTTAAMLPPEGSEISLTFADEIEHAILAGLSLSRAYIDSLSFLEAERILRQLLQVCLRHAPMMRDRGTSSKDGISGSDSLTPLGPRSFFANQHVHLLLQPFIHIAILENLGRLHAQQGRTKSACRCLAQTLMLRRRLGQERSIPYALTLISFGDSLIHEHRLETARNAFEEALVIFDIQVRHYDDRFELSSRAEALYYLALLHFVAGRNEQALDLLNQGLEILDRRHSSSLICCSPRTVLTLEAMIFKLLAQIYIATNRREHALVLLQNALDLVSSTYGKGIETGIHGGSQNQDEHATRELVDALRQLVVDTDHEAGEFAGQSESTRGSCG</sequence>
<feature type="region of interest" description="Disordered" evidence="1">
    <location>
        <begin position="116"/>
        <end position="142"/>
    </location>
</feature>
<protein>
    <submittedName>
        <fullName evidence="2">Uncharacterized protein</fullName>
    </submittedName>
</protein>
<dbReference type="SUPFAM" id="SSF48452">
    <property type="entry name" value="TPR-like"/>
    <property type="match status" value="1"/>
</dbReference>
<evidence type="ECO:0000313" key="3">
    <source>
        <dbReference type="Proteomes" id="UP000530660"/>
    </source>
</evidence>
<accession>A0A7J7IJK7</accession>
<organism evidence="2 3">
    <name type="scientific">Cyanidiococcus yangmingshanensis</name>
    <dbReference type="NCBI Taxonomy" id="2690220"/>
    <lineage>
        <taxon>Eukaryota</taxon>
        <taxon>Rhodophyta</taxon>
        <taxon>Bangiophyceae</taxon>
        <taxon>Cyanidiales</taxon>
        <taxon>Cyanidiaceae</taxon>
        <taxon>Cyanidiococcus</taxon>
    </lineage>
</organism>
<dbReference type="AlphaFoldDB" id="A0A7J7IJK7"/>
<evidence type="ECO:0000256" key="1">
    <source>
        <dbReference type="SAM" id="MobiDB-lite"/>
    </source>
</evidence>